<dbReference type="RefSeq" id="WP_131839469.1">
    <property type="nucleotide sequence ID" value="NZ_SLWB01000008.1"/>
</dbReference>
<dbReference type="InterPro" id="IPR046228">
    <property type="entry name" value="DUF6261"/>
</dbReference>
<evidence type="ECO:0000313" key="2">
    <source>
        <dbReference type="EMBL" id="TCN66784.1"/>
    </source>
</evidence>
<feature type="compositionally biased region" description="Polar residues" evidence="1">
    <location>
        <begin position="246"/>
        <end position="257"/>
    </location>
</feature>
<dbReference type="OrthoDB" id="1115360at2"/>
<feature type="region of interest" description="Disordered" evidence="1">
    <location>
        <begin position="237"/>
        <end position="263"/>
    </location>
</feature>
<keyword evidence="3" id="KW-1185">Reference proteome</keyword>
<name>A0A4R2EK61_9BACT</name>
<sequence>MKKTALLPRLSINSIIGYTEEMLYYVNLYVDPSQLDSERYPAVVEAKQRFEKGFNMSRKSNINLKNADANRDRAFLHLKHLVLAGYYSAKEDIQQEGEKVKQLMERLGFTLYRKRYTTETADINKLVSQISDEYYQQAIHLLNLQDAIDSLAKANEEFFDCDFKAGIERTERKKITPPSRVRRSFEQAIRGLWEYIDAQAIINPQSGWLQTKKAVELLNAKYSAELKRHYTIIRKRKTKQEGNADEQGQQQDGSTQLADGANE</sequence>
<dbReference type="Pfam" id="PF19775">
    <property type="entry name" value="DUF6261"/>
    <property type="match status" value="1"/>
</dbReference>
<accession>A0A4R2EK61</accession>
<comment type="caution">
    <text evidence="2">The sequence shown here is derived from an EMBL/GenBank/DDBJ whole genome shotgun (WGS) entry which is preliminary data.</text>
</comment>
<dbReference type="EMBL" id="SLWB01000008">
    <property type="protein sequence ID" value="TCN66784.1"/>
    <property type="molecule type" value="Genomic_DNA"/>
</dbReference>
<proteinExistence type="predicted"/>
<reference evidence="2 3" key="1">
    <citation type="submission" date="2019-03" db="EMBL/GenBank/DDBJ databases">
        <title>Genomic Encyclopedia of Archaeal and Bacterial Type Strains, Phase II (KMG-II): from individual species to whole genera.</title>
        <authorList>
            <person name="Goeker M."/>
        </authorList>
    </citation>
    <scope>NUCLEOTIDE SEQUENCE [LARGE SCALE GENOMIC DNA]</scope>
    <source>
        <strain evidence="2 3">RL-C</strain>
    </source>
</reference>
<evidence type="ECO:0000313" key="3">
    <source>
        <dbReference type="Proteomes" id="UP000294830"/>
    </source>
</evidence>
<evidence type="ECO:0000256" key="1">
    <source>
        <dbReference type="SAM" id="MobiDB-lite"/>
    </source>
</evidence>
<dbReference type="Proteomes" id="UP000294830">
    <property type="component" value="Unassembled WGS sequence"/>
</dbReference>
<dbReference type="AlphaFoldDB" id="A0A4R2EK61"/>
<organism evidence="2 3">
    <name type="scientific">Acetobacteroides hydrogenigenes</name>
    <dbReference type="NCBI Taxonomy" id="979970"/>
    <lineage>
        <taxon>Bacteria</taxon>
        <taxon>Pseudomonadati</taxon>
        <taxon>Bacteroidota</taxon>
        <taxon>Bacteroidia</taxon>
        <taxon>Bacteroidales</taxon>
        <taxon>Rikenellaceae</taxon>
        <taxon>Acetobacteroides</taxon>
    </lineage>
</organism>
<gene>
    <name evidence="2" type="ORF">CLV25_108123</name>
</gene>
<protein>
    <submittedName>
        <fullName evidence="2">Uncharacterized protein</fullName>
    </submittedName>
</protein>